<feature type="transmembrane region" description="Helical" evidence="1">
    <location>
        <begin position="77"/>
        <end position="94"/>
    </location>
</feature>
<evidence type="ECO:0008006" key="4">
    <source>
        <dbReference type="Google" id="ProtNLM"/>
    </source>
</evidence>
<reference evidence="3" key="1">
    <citation type="journal article" date="2019" name="Int. J. Syst. Evol. Microbiol.">
        <title>The Global Catalogue of Microorganisms (GCM) 10K type strain sequencing project: providing services to taxonomists for standard genome sequencing and annotation.</title>
        <authorList>
            <consortium name="The Broad Institute Genomics Platform"/>
            <consortium name="The Broad Institute Genome Sequencing Center for Infectious Disease"/>
            <person name="Wu L."/>
            <person name="Ma J."/>
        </authorList>
    </citation>
    <scope>NUCLEOTIDE SEQUENCE [LARGE SCALE GENOMIC DNA]</scope>
    <source>
        <strain evidence="3">JCM 18050</strain>
    </source>
</reference>
<evidence type="ECO:0000313" key="3">
    <source>
        <dbReference type="Proteomes" id="UP001500171"/>
    </source>
</evidence>
<feature type="transmembrane region" description="Helical" evidence="1">
    <location>
        <begin position="123"/>
        <end position="145"/>
    </location>
</feature>
<evidence type="ECO:0000256" key="1">
    <source>
        <dbReference type="SAM" id="Phobius"/>
    </source>
</evidence>
<dbReference type="Pfam" id="PF06496">
    <property type="entry name" value="DUF1097"/>
    <property type="match status" value="1"/>
</dbReference>
<comment type="caution">
    <text evidence="2">The sequence shown here is derived from an EMBL/GenBank/DDBJ whole genome shotgun (WGS) entry which is preliminary data.</text>
</comment>
<keyword evidence="1" id="KW-0812">Transmembrane</keyword>
<dbReference type="Proteomes" id="UP001500171">
    <property type="component" value="Unassembled WGS sequence"/>
</dbReference>
<organism evidence="2 3">
    <name type="scientific">Orbus sasakiae</name>
    <dbReference type="NCBI Taxonomy" id="1078475"/>
    <lineage>
        <taxon>Bacteria</taxon>
        <taxon>Pseudomonadati</taxon>
        <taxon>Pseudomonadota</taxon>
        <taxon>Gammaproteobacteria</taxon>
        <taxon>Orbales</taxon>
        <taxon>Orbaceae</taxon>
        <taxon>Orbus</taxon>
    </lineage>
</organism>
<accession>A0ABP9NCK4</accession>
<proteinExistence type="predicted"/>
<dbReference type="InterPro" id="IPR009476">
    <property type="entry name" value="DUF1097"/>
</dbReference>
<sequence>MSKTVFASLITALLAAALVWLSAYLRLPFWYCLLSSALFFAAPQSNLMGLVTTLFTALLGILFGVIYLQVWPYIPNFPYRFEVIVAVVVFLLFLITQTQYLKYFACSLITLSLLVIQNGNWMLICQAVVIGILFGFVARAISILITGKSLN</sequence>
<evidence type="ECO:0000313" key="2">
    <source>
        <dbReference type="EMBL" id="GAA5113258.1"/>
    </source>
</evidence>
<protein>
    <recommendedName>
        <fullName evidence="4">NADH dehydrogenase subunit 6</fullName>
    </recommendedName>
</protein>
<keyword evidence="1" id="KW-1133">Transmembrane helix</keyword>
<keyword evidence="3" id="KW-1185">Reference proteome</keyword>
<gene>
    <name evidence="2" type="ORF">GCM10023211_21150</name>
</gene>
<name>A0ABP9NCK4_9GAMM</name>
<dbReference type="EMBL" id="BAABHY010000005">
    <property type="protein sequence ID" value="GAA5113258.1"/>
    <property type="molecule type" value="Genomic_DNA"/>
</dbReference>
<feature type="transmembrane region" description="Helical" evidence="1">
    <location>
        <begin position="47"/>
        <end position="70"/>
    </location>
</feature>
<keyword evidence="1" id="KW-0472">Membrane</keyword>
<dbReference type="RefSeq" id="WP_345491976.1">
    <property type="nucleotide sequence ID" value="NZ_BAABHY010000005.1"/>
</dbReference>